<gene>
    <name evidence="2" type="ORF">MIND_00003200</name>
</gene>
<dbReference type="RefSeq" id="XP_037224917.1">
    <property type="nucleotide sequence ID" value="XM_037357007.1"/>
</dbReference>
<evidence type="ECO:0000313" key="3">
    <source>
        <dbReference type="Proteomes" id="UP000636479"/>
    </source>
</evidence>
<reference evidence="2" key="1">
    <citation type="submission" date="2020-05" db="EMBL/GenBank/DDBJ databases">
        <title>Mycena genomes resolve the evolution of fungal bioluminescence.</title>
        <authorList>
            <person name="Tsai I.J."/>
        </authorList>
    </citation>
    <scope>NUCLEOTIDE SEQUENCE</scope>
    <source>
        <strain evidence="2">171206Taipei</strain>
    </source>
</reference>
<proteinExistence type="predicted"/>
<evidence type="ECO:0000256" key="1">
    <source>
        <dbReference type="SAM" id="MobiDB-lite"/>
    </source>
</evidence>
<accession>A0A8H6WDP6</accession>
<organism evidence="2 3">
    <name type="scientific">Mycena indigotica</name>
    <dbReference type="NCBI Taxonomy" id="2126181"/>
    <lineage>
        <taxon>Eukaryota</taxon>
        <taxon>Fungi</taxon>
        <taxon>Dikarya</taxon>
        <taxon>Basidiomycota</taxon>
        <taxon>Agaricomycotina</taxon>
        <taxon>Agaricomycetes</taxon>
        <taxon>Agaricomycetidae</taxon>
        <taxon>Agaricales</taxon>
        <taxon>Marasmiineae</taxon>
        <taxon>Mycenaceae</taxon>
        <taxon>Mycena</taxon>
    </lineage>
</organism>
<name>A0A8H6WDP6_9AGAR</name>
<feature type="region of interest" description="Disordered" evidence="1">
    <location>
        <begin position="104"/>
        <end position="123"/>
    </location>
</feature>
<protein>
    <submittedName>
        <fullName evidence="2">Uncharacterized protein</fullName>
    </submittedName>
</protein>
<dbReference type="GeneID" id="59339523"/>
<feature type="compositionally biased region" description="Basic and acidic residues" evidence="1">
    <location>
        <begin position="112"/>
        <end position="123"/>
    </location>
</feature>
<sequence>MQSSESKMMIVTFDNDKPLDREELMIGWQSRLFRFNLRVPPVDPRRTAAQKAGFLDDLDKVIEAGTAWCRYYGVSVSERGILEALEENLSGIELDGGRSVVMARQSTSMDGSEGKAKGADEES</sequence>
<dbReference type="EMBL" id="JACAZF010000001">
    <property type="protein sequence ID" value="KAF7314894.1"/>
    <property type="molecule type" value="Genomic_DNA"/>
</dbReference>
<comment type="caution">
    <text evidence="2">The sequence shown here is derived from an EMBL/GenBank/DDBJ whole genome shotgun (WGS) entry which is preliminary data.</text>
</comment>
<dbReference type="Proteomes" id="UP000636479">
    <property type="component" value="Unassembled WGS sequence"/>
</dbReference>
<keyword evidence="3" id="KW-1185">Reference proteome</keyword>
<evidence type="ECO:0000313" key="2">
    <source>
        <dbReference type="EMBL" id="KAF7314894.1"/>
    </source>
</evidence>
<dbReference type="AlphaFoldDB" id="A0A8H6WDP6"/>